<dbReference type="Proteomes" id="UP000596742">
    <property type="component" value="Unassembled WGS sequence"/>
</dbReference>
<evidence type="ECO:0008006" key="3">
    <source>
        <dbReference type="Google" id="ProtNLM"/>
    </source>
</evidence>
<gene>
    <name evidence="1" type="ORF">MGAL_10B011545</name>
</gene>
<accession>A0A8B6FX32</accession>
<organism evidence="1 2">
    <name type="scientific">Mytilus galloprovincialis</name>
    <name type="common">Mediterranean mussel</name>
    <dbReference type="NCBI Taxonomy" id="29158"/>
    <lineage>
        <taxon>Eukaryota</taxon>
        <taxon>Metazoa</taxon>
        <taxon>Spiralia</taxon>
        <taxon>Lophotrochozoa</taxon>
        <taxon>Mollusca</taxon>
        <taxon>Bivalvia</taxon>
        <taxon>Autobranchia</taxon>
        <taxon>Pteriomorphia</taxon>
        <taxon>Mytilida</taxon>
        <taxon>Mytiloidea</taxon>
        <taxon>Mytilidae</taxon>
        <taxon>Mytilinae</taxon>
        <taxon>Mytilus</taxon>
    </lineage>
</organism>
<sequence>MPRKTSSVPEFEEYTFEGLLSTFHNVTQINPHEYNYLHSPIKICKANGNSEDPELLILVKSDVTHFSYRMGIRSTWGNFSINSLKLIFLLGYSSTIEDLVRRKMTNTMT</sequence>
<comment type="caution">
    <text evidence="1">The sequence shown here is derived from an EMBL/GenBank/DDBJ whole genome shotgun (WGS) entry which is preliminary data.</text>
</comment>
<dbReference type="EMBL" id="UYJE01007448">
    <property type="protein sequence ID" value="VDI54914.1"/>
    <property type="molecule type" value="Genomic_DNA"/>
</dbReference>
<protein>
    <recommendedName>
        <fullName evidence="3">Hexosyltransferase</fullName>
    </recommendedName>
</protein>
<evidence type="ECO:0000313" key="2">
    <source>
        <dbReference type="Proteomes" id="UP000596742"/>
    </source>
</evidence>
<dbReference type="AlphaFoldDB" id="A0A8B6FX32"/>
<name>A0A8B6FX32_MYTGA</name>
<keyword evidence="2" id="KW-1185">Reference proteome</keyword>
<dbReference type="OrthoDB" id="2139606at2759"/>
<proteinExistence type="predicted"/>
<reference evidence="1" key="1">
    <citation type="submission" date="2018-11" db="EMBL/GenBank/DDBJ databases">
        <authorList>
            <person name="Alioto T."/>
            <person name="Alioto T."/>
        </authorList>
    </citation>
    <scope>NUCLEOTIDE SEQUENCE</scope>
</reference>
<evidence type="ECO:0000313" key="1">
    <source>
        <dbReference type="EMBL" id="VDI54914.1"/>
    </source>
</evidence>